<feature type="transmembrane region" description="Helical" evidence="1">
    <location>
        <begin position="109"/>
        <end position="129"/>
    </location>
</feature>
<feature type="transmembrane region" description="Helical" evidence="1">
    <location>
        <begin position="78"/>
        <end position="97"/>
    </location>
</feature>
<name>A0A381YE68_9ZZZZ</name>
<keyword evidence="1" id="KW-1133">Transmembrane helix</keyword>
<dbReference type="EMBL" id="UINC01017927">
    <property type="protein sequence ID" value="SVA74843.1"/>
    <property type="molecule type" value="Genomic_DNA"/>
</dbReference>
<feature type="transmembrane region" description="Helical" evidence="1">
    <location>
        <begin position="45"/>
        <end position="66"/>
    </location>
</feature>
<sequence length="131" mass="14278">MALLSYTVYKLMHIFGAFLIVAVYAALGLWAMNERPLEENKYEKLGLAAHGIGSLLVVLAGFGMLASLYPEDSLMSFGWVHVKLTLWLMLGGGITLLRKKPEHASTILLAALLVTTLAAAIGVNHYSWFGN</sequence>
<keyword evidence="1" id="KW-0812">Transmembrane</keyword>
<organism evidence="2">
    <name type="scientific">marine metagenome</name>
    <dbReference type="NCBI Taxonomy" id="408172"/>
    <lineage>
        <taxon>unclassified sequences</taxon>
        <taxon>metagenomes</taxon>
        <taxon>ecological metagenomes</taxon>
    </lineage>
</organism>
<keyword evidence="1" id="KW-0472">Membrane</keyword>
<evidence type="ECO:0008006" key="3">
    <source>
        <dbReference type="Google" id="ProtNLM"/>
    </source>
</evidence>
<gene>
    <name evidence="2" type="ORF">METZ01_LOCUS127697</name>
</gene>
<dbReference type="AlphaFoldDB" id="A0A381YE68"/>
<protein>
    <recommendedName>
        <fullName evidence="3">Cytochrome b561 domain-containing protein</fullName>
    </recommendedName>
</protein>
<evidence type="ECO:0000256" key="1">
    <source>
        <dbReference type="SAM" id="Phobius"/>
    </source>
</evidence>
<accession>A0A381YE68</accession>
<reference evidence="2" key="1">
    <citation type="submission" date="2018-05" db="EMBL/GenBank/DDBJ databases">
        <authorList>
            <person name="Lanie J.A."/>
            <person name="Ng W.-L."/>
            <person name="Kazmierczak K.M."/>
            <person name="Andrzejewski T.M."/>
            <person name="Davidsen T.M."/>
            <person name="Wayne K.J."/>
            <person name="Tettelin H."/>
            <person name="Glass J.I."/>
            <person name="Rusch D."/>
            <person name="Podicherti R."/>
            <person name="Tsui H.-C.T."/>
            <person name="Winkler M.E."/>
        </authorList>
    </citation>
    <scope>NUCLEOTIDE SEQUENCE</scope>
</reference>
<proteinExistence type="predicted"/>
<evidence type="ECO:0000313" key="2">
    <source>
        <dbReference type="EMBL" id="SVA74843.1"/>
    </source>
</evidence>
<feature type="transmembrane region" description="Helical" evidence="1">
    <location>
        <begin position="12"/>
        <end position="33"/>
    </location>
</feature>